<dbReference type="InterPro" id="IPR036008">
    <property type="entry name" value="Aconitase_4Fe-4S_dom"/>
</dbReference>
<organism evidence="6 7">
    <name type="scientific">Veillonella dispar DORA_11</name>
    <dbReference type="NCBI Taxonomy" id="1403949"/>
    <lineage>
        <taxon>Bacteria</taxon>
        <taxon>Bacillati</taxon>
        <taxon>Bacillota</taxon>
        <taxon>Negativicutes</taxon>
        <taxon>Veillonellales</taxon>
        <taxon>Veillonellaceae</taxon>
        <taxon>Veillonella</taxon>
    </lineage>
</organism>
<keyword evidence="3" id="KW-0411">Iron-sulfur</keyword>
<dbReference type="GO" id="GO:0043436">
    <property type="term" value="P:oxoacid metabolic process"/>
    <property type="evidence" value="ECO:0007669"/>
    <property type="project" value="UniProtKB-ARBA"/>
</dbReference>
<dbReference type="GO" id="GO:0051536">
    <property type="term" value="F:iron-sulfur cluster binding"/>
    <property type="evidence" value="ECO:0007669"/>
    <property type="project" value="UniProtKB-KW"/>
</dbReference>
<dbReference type="Proteomes" id="UP000018855">
    <property type="component" value="Unassembled WGS sequence"/>
</dbReference>
<name>W1V7K6_9FIRM</name>
<evidence type="ECO:0000256" key="3">
    <source>
        <dbReference type="ARBA" id="ARBA00023014"/>
    </source>
</evidence>
<evidence type="ECO:0000256" key="1">
    <source>
        <dbReference type="ARBA" id="ARBA00022723"/>
    </source>
</evidence>
<dbReference type="SUPFAM" id="SSF53732">
    <property type="entry name" value="Aconitase iron-sulfur domain"/>
    <property type="match status" value="1"/>
</dbReference>
<evidence type="ECO:0000259" key="5">
    <source>
        <dbReference type="Pfam" id="PF00330"/>
    </source>
</evidence>
<comment type="caution">
    <text evidence="6">The sequence shown here is derived from an EMBL/GenBank/DDBJ whole genome shotgun (WGS) entry which is preliminary data.</text>
</comment>
<accession>W1V7K6</accession>
<feature type="non-terminal residue" evidence="6">
    <location>
        <position position="129"/>
    </location>
</feature>
<feature type="domain" description="Aconitase/3-isopropylmalate dehydratase large subunit alpha/beta/alpha" evidence="5">
    <location>
        <begin position="25"/>
        <end position="129"/>
    </location>
</feature>
<gene>
    <name evidence="6" type="ORF">Q619_VDC00048G0001</name>
</gene>
<dbReference type="AlphaFoldDB" id="W1V7K6"/>
<dbReference type="Pfam" id="PF00330">
    <property type="entry name" value="Aconitase"/>
    <property type="match status" value="1"/>
</dbReference>
<dbReference type="Gene3D" id="3.30.499.10">
    <property type="entry name" value="Aconitase, domain 3"/>
    <property type="match status" value="1"/>
</dbReference>
<keyword evidence="2" id="KW-0408">Iron</keyword>
<evidence type="ECO:0000313" key="6">
    <source>
        <dbReference type="EMBL" id="ETJ01998.1"/>
    </source>
</evidence>
<keyword evidence="1" id="KW-0479">Metal-binding</keyword>
<protein>
    <submittedName>
        <fullName evidence="6">3-isopropylmalate dehydratase large subunit</fullName>
    </submittedName>
</protein>
<evidence type="ECO:0000313" key="7">
    <source>
        <dbReference type="Proteomes" id="UP000018855"/>
    </source>
</evidence>
<dbReference type="EMBL" id="AZMJ01000048">
    <property type="protein sequence ID" value="ETJ01998.1"/>
    <property type="molecule type" value="Genomic_DNA"/>
</dbReference>
<evidence type="ECO:0000256" key="4">
    <source>
        <dbReference type="ARBA" id="ARBA00023239"/>
    </source>
</evidence>
<dbReference type="PANTHER" id="PTHR43822">
    <property type="entry name" value="HOMOACONITASE, MITOCHONDRIAL-RELATED"/>
    <property type="match status" value="1"/>
</dbReference>
<dbReference type="PANTHER" id="PTHR43822:SF16">
    <property type="entry name" value="3-ISOPROPYLMALATE DEHYDRATASE LARGE SUBUNIT 2"/>
    <property type="match status" value="1"/>
</dbReference>
<reference evidence="6 7" key="1">
    <citation type="submission" date="2013-12" db="EMBL/GenBank/DDBJ databases">
        <title>A Varibaculum cambriense genome reconstructed from a premature infant gut community with otherwise low bacterial novelty that shifts toward anaerobic metabolism during the third week of life.</title>
        <authorList>
            <person name="Brown C.T."/>
            <person name="Sharon I."/>
            <person name="Thomas B.C."/>
            <person name="Castelle C.J."/>
            <person name="Morowitz M.J."/>
            <person name="Banfield J.F."/>
        </authorList>
    </citation>
    <scope>NUCLEOTIDE SEQUENCE [LARGE SCALE GENOMIC DNA]</scope>
    <source>
        <strain evidence="7">DORA_11</strain>
    </source>
</reference>
<evidence type="ECO:0000256" key="2">
    <source>
        <dbReference type="ARBA" id="ARBA00023004"/>
    </source>
</evidence>
<dbReference type="GO" id="GO:0046872">
    <property type="term" value="F:metal ion binding"/>
    <property type="evidence" value="ECO:0007669"/>
    <property type="project" value="UniProtKB-KW"/>
</dbReference>
<dbReference type="InterPro" id="IPR015931">
    <property type="entry name" value="Acnase/IPM_dHydase_lsu_aba_1/3"/>
</dbReference>
<dbReference type="GO" id="GO:0016829">
    <property type="term" value="F:lyase activity"/>
    <property type="evidence" value="ECO:0007669"/>
    <property type="project" value="UniProtKB-KW"/>
</dbReference>
<proteinExistence type="predicted"/>
<keyword evidence="4" id="KW-0456">Lyase</keyword>
<dbReference type="InterPro" id="IPR050067">
    <property type="entry name" value="IPM_dehydratase_rel_enz"/>
</dbReference>
<sequence>MGMTITEKNMARHAGLDVVKPGQIIECHLDAVLMNDITFPPARKEFLKIGKPVFDRHKIYLVPDHFTPNKDIQSATQAKVMRDFVREHGITNYFEVGRMGIEHVILPEKGLIGPGEMMIGADSHTCTYG</sequence>
<dbReference type="InterPro" id="IPR001030">
    <property type="entry name" value="Acoase/IPM_deHydtase_lsu_aba"/>
</dbReference>